<dbReference type="GO" id="GO:0004573">
    <property type="term" value="F:Glc3Man9GlcNAc2 oligosaccharide glucosidase activity"/>
    <property type="evidence" value="ECO:0007669"/>
    <property type="project" value="UniProtKB-UniRule"/>
</dbReference>
<dbReference type="PANTHER" id="PTHR10412">
    <property type="entry name" value="MANNOSYL-OLIGOSACCHARIDE GLUCOSIDASE"/>
    <property type="match status" value="1"/>
</dbReference>
<dbReference type="GO" id="GO:0009311">
    <property type="term" value="P:oligosaccharide metabolic process"/>
    <property type="evidence" value="ECO:0007669"/>
    <property type="project" value="UniProtKB-UniRule"/>
</dbReference>
<comment type="function">
    <text evidence="12">Cleaves the distal alpha 1,2-linked glucose residue from the Glc(3)Man(9)GlcNAc(2) oligosaccharide precursor.</text>
</comment>
<evidence type="ECO:0000256" key="11">
    <source>
        <dbReference type="ARBA" id="ARBA00038888"/>
    </source>
</evidence>
<dbReference type="Pfam" id="PF16923">
    <property type="entry name" value="Glyco_hydro_63N"/>
    <property type="match status" value="1"/>
</dbReference>
<feature type="signal peptide" evidence="13">
    <location>
        <begin position="1"/>
        <end position="20"/>
    </location>
</feature>
<dbReference type="OrthoDB" id="410058at2759"/>
<evidence type="ECO:0000256" key="2">
    <source>
        <dbReference type="ARBA" id="ARBA00010833"/>
    </source>
</evidence>
<evidence type="ECO:0000313" key="17">
    <source>
        <dbReference type="Proteomes" id="UP000076078"/>
    </source>
</evidence>
<keyword evidence="5 12" id="KW-0256">Endoplasmic reticulum</keyword>
<dbReference type="FunCoup" id="A0A151ZIB9">
    <property type="interactions" value="624"/>
</dbReference>
<keyword evidence="6" id="KW-0735">Signal-anchor</keyword>
<dbReference type="OMA" id="FNWYNTT"/>
<sequence length="836" mass="96478">MKNIYLFLILLIFVVDRFSSTKVTNNVEVNVTANDDNEKVIKKEIPTQQKQQQLLEPIVVGKHGLNDTLYWGTYKPHTYFSMKTRSTQPINTGLLWSTPNVNNRYERFVYKCNQGSDGIENYEWTKHDGKLFGIQNIHDKTGNLNITTSFIKHPGPKGGDWSVRISGRSDSFFDSPIVSLVYYIQDESIQKSTKDIGLNIKGLQSGGGSVQQKKGLEGDVQVTGTHPEIGEYTLYFSDVPESAHPKGTFLKTQPSTSKWHYYGISKFDQDNWDPLPQIFDKVTNTHLQTSFNEWAKLRSQPSKSQPIPPFLPTLPNKFSNNTNLVAIQRLLKVPFDIEISFVSHDYHVLKDGEVLTEERLEKTVKEMTGSYFSSTLDKYQSQFNQTFFDRFFATTSQQDVHKQISRKILYKESYRMSMSSLSNIMGGIGFWHGSGQIKTDAKQLVAKKGPMVSLFSATPSRPAFPRGFLWDEGFHQLVISSFDVSLTVECLSYWLNLMDENGWIPREQILGREAMSMVPKEFQVQSSEIANPPALILAVNKLVDIVESAQQQHLYGSTSKEVELIQEFLKDAYPRLEKLYKFYWKTQDSVVKNMFRWRGRVVNHTLSSGLDDYPRCYPNQSEIHIDLTSWVAFYAGSMARISQTLGKDHSRYQLEKQTIVSLIEKYLWDDETSLYQDIVYRGDSEPPRFFRTHGYINYFPLILGLIPEDSPRLSLLIETLKDTQGIWSRFGILSLSKKDPYYGTGENYWKGPIWFNINYLFTHSMYKKYIQSGPLKENIYDVYTTLRQNLLVNVLKNYKETGFLWEQYDPEDGVGRRNHPFNGWTSLIVLVISEHY</sequence>
<reference evidence="16 17" key="1">
    <citation type="submission" date="2015-12" db="EMBL/GenBank/DDBJ databases">
        <title>Dictyostelia acquired genes for synthesis and detection of signals that induce cell-type specialization by lateral gene transfer from prokaryotes.</title>
        <authorList>
            <person name="Gloeckner G."/>
            <person name="Schaap P."/>
        </authorList>
    </citation>
    <scope>NUCLEOTIDE SEQUENCE [LARGE SCALE GENOMIC DNA]</scope>
    <source>
        <strain evidence="16 17">TK</strain>
    </source>
</reference>
<evidence type="ECO:0000256" key="3">
    <source>
        <dbReference type="ARBA" id="ARBA00022692"/>
    </source>
</evidence>
<comment type="subcellular location">
    <subcellularLocation>
        <location evidence="1 12">Endoplasmic reticulum membrane</location>
        <topology evidence="1 12">Single-pass type II membrane protein</topology>
    </subcellularLocation>
</comment>
<dbReference type="InterPro" id="IPR012341">
    <property type="entry name" value="6hp_glycosidase-like_sf"/>
</dbReference>
<feature type="chain" id="PRO_5007593327" description="Mannosyl-oligosaccharide glucosidase" evidence="13">
    <location>
        <begin position="21"/>
        <end position="836"/>
    </location>
</feature>
<evidence type="ECO:0000256" key="5">
    <source>
        <dbReference type="ARBA" id="ARBA00022824"/>
    </source>
</evidence>
<feature type="domain" description="Glycosyl hydrolase family 63 N-terminal" evidence="15">
    <location>
        <begin position="68"/>
        <end position="305"/>
    </location>
</feature>
<dbReference type="Pfam" id="PF03200">
    <property type="entry name" value="Glyco_hydro_63"/>
    <property type="match status" value="1"/>
</dbReference>
<protein>
    <recommendedName>
        <fullName evidence="11 12">Mannosyl-oligosaccharide glucosidase</fullName>
        <ecNumber evidence="11 12">3.2.1.106</ecNumber>
    </recommendedName>
</protein>
<dbReference type="InterPro" id="IPR031631">
    <property type="entry name" value="Glyco_hydro_63N"/>
</dbReference>
<keyword evidence="7" id="KW-1133">Transmembrane helix</keyword>
<evidence type="ECO:0000256" key="4">
    <source>
        <dbReference type="ARBA" id="ARBA00022801"/>
    </source>
</evidence>
<dbReference type="Proteomes" id="UP000076078">
    <property type="component" value="Unassembled WGS sequence"/>
</dbReference>
<dbReference type="InterPro" id="IPR031335">
    <property type="entry name" value="Glyco_hydro_63_C"/>
</dbReference>
<dbReference type="InParanoid" id="A0A151ZIB9"/>
<keyword evidence="4 12" id="KW-0378">Hydrolase</keyword>
<keyword evidence="17" id="KW-1185">Reference proteome</keyword>
<dbReference type="Gene3D" id="1.50.10.10">
    <property type="match status" value="1"/>
</dbReference>
<accession>A0A151ZIB9</accession>
<evidence type="ECO:0000259" key="14">
    <source>
        <dbReference type="Pfam" id="PF03200"/>
    </source>
</evidence>
<comment type="caution">
    <text evidence="16">The sequence shown here is derived from an EMBL/GenBank/DDBJ whole genome shotgun (WGS) entry which is preliminary data.</text>
</comment>
<evidence type="ECO:0000259" key="15">
    <source>
        <dbReference type="Pfam" id="PF16923"/>
    </source>
</evidence>
<feature type="domain" description="Glycosyl hydrolase family 63 C-terminal" evidence="14">
    <location>
        <begin position="368"/>
        <end position="834"/>
    </location>
</feature>
<evidence type="ECO:0000313" key="16">
    <source>
        <dbReference type="EMBL" id="KYQ93594.1"/>
    </source>
</evidence>
<evidence type="ECO:0000256" key="9">
    <source>
        <dbReference type="ARBA" id="ARBA00023180"/>
    </source>
</evidence>
<keyword evidence="10 12" id="KW-0326">Glycosidase</keyword>
<evidence type="ECO:0000256" key="8">
    <source>
        <dbReference type="ARBA" id="ARBA00023136"/>
    </source>
</evidence>
<name>A0A151ZIB9_TIELA</name>
<keyword evidence="8" id="KW-0472">Membrane</keyword>
<dbReference type="GO" id="GO:0005789">
    <property type="term" value="C:endoplasmic reticulum membrane"/>
    <property type="evidence" value="ECO:0007669"/>
    <property type="project" value="UniProtKB-SubCell"/>
</dbReference>
<dbReference type="EC" id="3.2.1.106" evidence="11 12"/>
<comment type="similarity">
    <text evidence="2 12">Belongs to the glycosyl hydrolase 63 family.</text>
</comment>
<keyword evidence="3" id="KW-0812">Transmembrane</keyword>
<dbReference type="InterPro" id="IPR008928">
    <property type="entry name" value="6-hairpin_glycosidase_sf"/>
</dbReference>
<dbReference type="InterPro" id="IPR004888">
    <property type="entry name" value="Glycoside_hydrolase_63"/>
</dbReference>
<keyword evidence="9" id="KW-0325">Glycoprotein</keyword>
<dbReference type="EMBL" id="LODT01000025">
    <property type="protein sequence ID" value="KYQ93594.1"/>
    <property type="molecule type" value="Genomic_DNA"/>
</dbReference>
<dbReference type="InterPro" id="IPR038518">
    <property type="entry name" value="Glyco_hydro_63N_sf"/>
</dbReference>
<evidence type="ECO:0000256" key="1">
    <source>
        <dbReference type="ARBA" id="ARBA00004648"/>
    </source>
</evidence>
<comment type="catalytic activity">
    <reaction evidence="12">
        <text>N(4)-(alpha-D-Glc-(1-&gt;2)-alpha-D-Glc-(1-&gt;3)-alpha-D-Glc-(1-&gt;3)-alpha-D-Man-(1-&gt;2)-alpha-D-Man-(1-&gt;2)-alpha-D-Man-(1-&gt;3)-[alpha-D-Man-(1-&gt;2)-alpha-D-Man-(1-&gt;3)-[alpha-D-Man-(1-&gt;2)-alpha-D-Man-(1-&gt;6)]-alpha-D-Man-(1-&gt;6)]-beta-D-Man-(1-&gt;4)-beta-D-GlcNAc-(1-&gt;4)-beta-D-GlcNAc)-L-asparaginyl-[protein] + H2O = N(4)-(alpha-D-Glc-(1-&gt;3)-alpha-D-Glc-(1-&gt;3)-alpha-D-Man-(1-&gt;2)-alpha-D-Man-(1-&gt;2)-alpha-D-Man-(1-&gt;3)-[alpha-D-Man-(1-&gt;2)-alpha-D-Man-(1-&gt;3)-[alpha-D-Man-(1-&gt;2)-alpha-D-Man-(1-&gt;6)]-alpha-D-Man-(1-&gt;6)]-beta-D-Man-(1-&gt;4)-beta-D-GlcNAc-(1-&gt;4)-beta-D-GlcNAc)-L-asparaginyl-[protein] + beta-D-glucose</text>
        <dbReference type="Rhea" id="RHEA:55988"/>
        <dbReference type="Rhea" id="RHEA-COMP:12806"/>
        <dbReference type="Rhea" id="RHEA-COMP:14355"/>
        <dbReference type="ChEBI" id="CHEBI:15377"/>
        <dbReference type="ChEBI" id="CHEBI:15903"/>
        <dbReference type="ChEBI" id="CHEBI:59082"/>
        <dbReference type="ChEBI" id="CHEBI:132537"/>
        <dbReference type="EC" id="3.2.1.106"/>
    </reaction>
</comment>
<dbReference type="PANTHER" id="PTHR10412:SF11">
    <property type="entry name" value="MANNOSYL-OLIGOSACCHARIDE GLUCOSIDASE"/>
    <property type="match status" value="1"/>
</dbReference>
<evidence type="ECO:0000256" key="7">
    <source>
        <dbReference type="ARBA" id="ARBA00022989"/>
    </source>
</evidence>
<evidence type="ECO:0000256" key="13">
    <source>
        <dbReference type="SAM" id="SignalP"/>
    </source>
</evidence>
<proteinExistence type="inferred from homology"/>
<gene>
    <name evidence="16" type="ORF">DLAC_04967</name>
</gene>
<evidence type="ECO:0000256" key="10">
    <source>
        <dbReference type="ARBA" id="ARBA00023295"/>
    </source>
</evidence>
<dbReference type="STRING" id="361077.A0A151ZIB9"/>
<dbReference type="GO" id="GO:0006487">
    <property type="term" value="P:protein N-linked glycosylation"/>
    <property type="evidence" value="ECO:0007669"/>
    <property type="project" value="UniProtKB-UniRule"/>
</dbReference>
<dbReference type="SUPFAM" id="SSF48208">
    <property type="entry name" value="Six-hairpin glycosidases"/>
    <property type="match status" value="1"/>
</dbReference>
<evidence type="ECO:0000256" key="6">
    <source>
        <dbReference type="ARBA" id="ARBA00022968"/>
    </source>
</evidence>
<keyword evidence="13" id="KW-0732">Signal</keyword>
<dbReference type="AlphaFoldDB" id="A0A151ZIB9"/>
<dbReference type="Gene3D" id="2.70.98.110">
    <property type="entry name" value="Glycosyl hydrolase family 63, N-terminal domain"/>
    <property type="match status" value="1"/>
</dbReference>
<evidence type="ECO:0000256" key="12">
    <source>
        <dbReference type="RuleBase" id="RU368089"/>
    </source>
</evidence>
<organism evidence="16 17">
    <name type="scientific">Tieghemostelium lacteum</name>
    <name type="common">Slime mold</name>
    <name type="synonym">Dictyostelium lacteum</name>
    <dbReference type="NCBI Taxonomy" id="361077"/>
    <lineage>
        <taxon>Eukaryota</taxon>
        <taxon>Amoebozoa</taxon>
        <taxon>Evosea</taxon>
        <taxon>Eumycetozoa</taxon>
        <taxon>Dictyostelia</taxon>
        <taxon>Dictyosteliales</taxon>
        <taxon>Raperosteliaceae</taxon>
        <taxon>Tieghemostelium</taxon>
    </lineage>
</organism>